<evidence type="ECO:0000313" key="2">
    <source>
        <dbReference type="Proteomes" id="UP000834106"/>
    </source>
</evidence>
<dbReference type="Proteomes" id="UP000834106">
    <property type="component" value="Chromosome 22"/>
</dbReference>
<dbReference type="AlphaFoldDB" id="A0AAD2AED8"/>
<name>A0AAD2AED8_9LAMI</name>
<evidence type="ECO:0000313" key="1">
    <source>
        <dbReference type="EMBL" id="CAI9786123.1"/>
    </source>
</evidence>
<dbReference type="EMBL" id="OU503057">
    <property type="protein sequence ID" value="CAI9786123.1"/>
    <property type="molecule type" value="Genomic_DNA"/>
</dbReference>
<dbReference type="Gene3D" id="3.30.559.10">
    <property type="entry name" value="Chloramphenicol acetyltransferase-like domain"/>
    <property type="match status" value="1"/>
</dbReference>
<dbReference type="InterPro" id="IPR023213">
    <property type="entry name" value="CAT-like_dom_sf"/>
</dbReference>
<protein>
    <submittedName>
        <fullName evidence="1">Uncharacterized protein</fullName>
    </submittedName>
</protein>
<gene>
    <name evidence="1" type="ORF">FPE_LOCUS33553</name>
</gene>
<keyword evidence="2" id="KW-1185">Reference proteome</keyword>
<reference evidence="1" key="1">
    <citation type="submission" date="2023-05" db="EMBL/GenBank/DDBJ databases">
        <authorList>
            <person name="Huff M."/>
        </authorList>
    </citation>
    <scope>NUCLEOTIDE SEQUENCE</scope>
</reference>
<sequence length="130" mass="15115">MSDISDVYTSLETDCDVQSMSDSDTSSDEDLMEHLEDDIINWLRYCRIAQRIVRDYLAPNRARSLSSLMMHSLDLRSRAVPPFSVNCFCNFLWIAAQSMNHTDYDQADLVTKVRESIQRIDENFVKRMHG</sequence>
<accession>A0AAD2AED8</accession>
<proteinExistence type="predicted"/>
<organism evidence="1 2">
    <name type="scientific">Fraxinus pennsylvanica</name>
    <dbReference type="NCBI Taxonomy" id="56036"/>
    <lineage>
        <taxon>Eukaryota</taxon>
        <taxon>Viridiplantae</taxon>
        <taxon>Streptophyta</taxon>
        <taxon>Embryophyta</taxon>
        <taxon>Tracheophyta</taxon>
        <taxon>Spermatophyta</taxon>
        <taxon>Magnoliopsida</taxon>
        <taxon>eudicotyledons</taxon>
        <taxon>Gunneridae</taxon>
        <taxon>Pentapetalae</taxon>
        <taxon>asterids</taxon>
        <taxon>lamiids</taxon>
        <taxon>Lamiales</taxon>
        <taxon>Oleaceae</taxon>
        <taxon>Oleeae</taxon>
        <taxon>Fraxinus</taxon>
    </lineage>
</organism>